<name>A0A1H0VHV1_9PSEU</name>
<dbReference type="PROSITE" id="PS00086">
    <property type="entry name" value="CYTOCHROME_P450"/>
    <property type="match status" value="1"/>
</dbReference>
<accession>A0A1H0VHV1</accession>
<protein>
    <submittedName>
        <fullName evidence="9">Cytochrome P450</fullName>
    </submittedName>
</protein>
<evidence type="ECO:0000256" key="2">
    <source>
        <dbReference type="ARBA" id="ARBA00010617"/>
    </source>
</evidence>
<dbReference type="GO" id="GO:0016705">
    <property type="term" value="F:oxidoreductase activity, acting on paired donors, with incorporation or reduction of molecular oxygen"/>
    <property type="evidence" value="ECO:0007669"/>
    <property type="project" value="InterPro"/>
</dbReference>
<dbReference type="PANTHER" id="PTHR46696">
    <property type="entry name" value="P450, PUTATIVE (EUROFUNG)-RELATED"/>
    <property type="match status" value="1"/>
</dbReference>
<dbReference type="RefSeq" id="WP_091383034.1">
    <property type="nucleotide sequence ID" value="NZ_FNDV01000012.1"/>
</dbReference>
<evidence type="ECO:0000256" key="6">
    <source>
        <dbReference type="ARBA" id="ARBA00023004"/>
    </source>
</evidence>
<organism evidence="9 10">
    <name type="scientific">Actinokineospora alba</name>
    <dbReference type="NCBI Taxonomy" id="504798"/>
    <lineage>
        <taxon>Bacteria</taxon>
        <taxon>Bacillati</taxon>
        <taxon>Actinomycetota</taxon>
        <taxon>Actinomycetes</taxon>
        <taxon>Pseudonocardiales</taxon>
        <taxon>Pseudonocardiaceae</taxon>
        <taxon>Actinokineospora</taxon>
    </lineage>
</organism>
<evidence type="ECO:0000256" key="7">
    <source>
        <dbReference type="ARBA" id="ARBA00023033"/>
    </source>
</evidence>
<dbReference type="Gene3D" id="1.10.630.10">
    <property type="entry name" value="Cytochrome P450"/>
    <property type="match status" value="1"/>
</dbReference>
<keyword evidence="4 8" id="KW-0479">Metal-binding</keyword>
<dbReference type="PANTHER" id="PTHR46696:SF5">
    <property type="entry name" value="CYTOCHROME P450 BJ-1"/>
    <property type="match status" value="1"/>
</dbReference>
<dbReference type="SUPFAM" id="SSF48264">
    <property type="entry name" value="Cytochrome P450"/>
    <property type="match status" value="1"/>
</dbReference>
<evidence type="ECO:0000313" key="9">
    <source>
        <dbReference type="EMBL" id="SDP78087.1"/>
    </source>
</evidence>
<dbReference type="InterPro" id="IPR001128">
    <property type="entry name" value="Cyt_P450"/>
</dbReference>
<dbReference type="AlphaFoldDB" id="A0A1H0VHV1"/>
<proteinExistence type="inferred from homology"/>
<comment type="cofactor">
    <cofactor evidence="1">
        <name>heme</name>
        <dbReference type="ChEBI" id="CHEBI:30413"/>
    </cofactor>
</comment>
<evidence type="ECO:0000256" key="3">
    <source>
        <dbReference type="ARBA" id="ARBA00022617"/>
    </source>
</evidence>
<comment type="similarity">
    <text evidence="2 8">Belongs to the cytochrome P450 family.</text>
</comment>
<dbReference type="STRING" id="504798.SAMN05421871_11251"/>
<keyword evidence="5 8" id="KW-0560">Oxidoreductase</keyword>
<dbReference type="OrthoDB" id="9764248at2"/>
<evidence type="ECO:0000256" key="5">
    <source>
        <dbReference type="ARBA" id="ARBA00023002"/>
    </source>
</evidence>
<dbReference type="PRINTS" id="PR00359">
    <property type="entry name" value="BP450"/>
</dbReference>
<dbReference type="Pfam" id="PF00067">
    <property type="entry name" value="p450"/>
    <property type="match status" value="1"/>
</dbReference>
<dbReference type="InterPro" id="IPR017972">
    <property type="entry name" value="Cyt_P450_CS"/>
</dbReference>
<dbReference type="InterPro" id="IPR036396">
    <property type="entry name" value="Cyt_P450_sf"/>
</dbReference>
<evidence type="ECO:0000256" key="1">
    <source>
        <dbReference type="ARBA" id="ARBA00001971"/>
    </source>
</evidence>
<sequence>MITVAESVFAAQFDSPMTLGRRLAALGREVPVVFDQRMGAPLVLRHKDVSAALRDTATFGTQFYGMGPMAASMIAHDGAEHTRQRRIHNRFFSPGVSRRYEERIVPIAVRTFGSLEGERAELVEDAIARYPMQVFLDLLGIPDDVGDQGLAWVRTIVSWLGSPMEEALAAPGMQAYQELSDYTRTLVEAELADPKDNLLGEIIRAHLDEDQFSLEACVVAVVGLILGGFETTIQMMTATISSLLLNPDALDQVRADRSLIEPAIDEAFRWANPSAGLYRLVLKDVEIAGTPIAAGSMAYFCIAAAHYDEEAFPEPEVFDVRRRPAQLGFGLGPHYCVGAPLARIEVRAAVDALLDGCPGLRLDPGQELTFRYGARGFVQHGTDAVPVVWSPRA</sequence>
<keyword evidence="6 8" id="KW-0408">Iron</keyword>
<dbReference type="InterPro" id="IPR002397">
    <property type="entry name" value="Cyt_P450_B"/>
</dbReference>
<evidence type="ECO:0000256" key="4">
    <source>
        <dbReference type="ARBA" id="ARBA00022723"/>
    </source>
</evidence>
<keyword evidence="3 8" id="KW-0349">Heme</keyword>
<dbReference type="GO" id="GO:0020037">
    <property type="term" value="F:heme binding"/>
    <property type="evidence" value="ECO:0007669"/>
    <property type="project" value="InterPro"/>
</dbReference>
<evidence type="ECO:0000313" key="10">
    <source>
        <dbReference type="Proteomes" id="UP000199651"/>
    </source>
</evidence>
<dbReference type="GO" id="GO:0005506">
    <property type="term" value="F:iron ion binding"/>
    <property type="evidence" value="ECO:0007669"/>
    <property type="project" value="InterPro"/>
</dbReference>
<keyword evidence="10" id="KW-1185">Reference proteome</keyword>
<evidence type="ECO:0000256" key="8">
    <source>
        <dbReference type="RuleBase" id="RU000461"/>
    </source>
</evidence>
<keyword evidence="7 8" id="KW-0503">Monooxygenase</keyword>
<dbReference type="Proteomes" id="UP000199651">
    <property type="component" value="Unassembled WGS sequence"/>
</dbReference>
<gene>
    <name evidence="9" type="ORF">SAMN05192558_11451</name>
</gene>
<dbReference type="GO" id="GO:0004497">
    <property type="term" value="F:monooxygenase activity"/>
    <property type="evidence" value="ECO:0007669"/>
    <property type="project" value="UniProtKB-KW"/>
</dbReference>
<reference evidence="10" key="1">
    <citation type="submission" date="2016-10" db="EMBL/GenBank/DDBJ databases">
        <authorList>
            <person name="Varghese N."/>
            <person name="Submissions S."/>
        </authorList>
    </citation>
    <scope>NUCLEOTIDE SEQUENCE [LARGE SCALE GENOMIC DNA]</scope>
    <source>
        <strain evidence="10">IBRC-M 10655</strain>
    </source>
</reference>
<dbReference type="EMBL" id="FNJB01000014">
    <property type="protein sequence ID" value="SDP78087.1"/>
    <property type="molecule type" value="Genomic_DNA"/>
</dbReference>